<proteinExistence type="predicted"/>
<dbReference type="AlphaFoldDB" id="M7TL28"/>
<dbReference type="HOGENOM" id="CLU_1077811_0_0_1"/>
<evidence type="ECO:0000313" key="3">
    <source>
        <dbReference type="EMBL" id="EMR70626.1"/>
    </source>
</evidence>
<reference evidence="4" key="1">
    <citation type="journal article" date="2013" name="Genome Announc.">
        <title>Draft genome sequence of the grapevine dieback fungus Eutypa lata UCR-EL1.</title>
        <authorList>
            <person name="Blanco-Ulate B."/>
            <person name="Rolshausen P.E."/>
            <person name="Cantu D."/>
        </authorList>
    </citation>
    <scope>NUCLEOTIDE SEQUENCE [LARGE SCALE GENOMIC DNA]</scope>
    <source>
        <strain evidence="4">UCR-EL1</strain>
    </source>
</reference>
<evidence type="ECO:0000313" key="4">
    <source>
        <dbReference type="Proteomes" id="UP000012174"/>
    </source>
</evidence>
<organism evidence="3 4">
    <name type="scientific">Eutypa lata (strain UCR-EL1)</name>
    <name type="common">Grapevine dieback disease fungus</name>
    <name type="synonym">Eutypa armeniacae</name>
    <dbReference type="NCBI Taxonomy" id="1287681"/>
    <lineage>
        <taxon>Eukaryota</taxon>
        <taxon>Fungi</taxon>
        <taxon>Dikarya</taxon>
        <taxon>Ascomycota</taxon>
        <taxon>Pezizomycotina</taxon>
        <taxon>Sordariomycetes</taxon>
        <taxon>Xylariomycetidae</taxon>
        <taxon>Xylariales</taxon>
        <taxon>Diatrypaceae</taxon>
        <taxon>Eutypa</taxon>
    </lineage>
</organism>
<evidence type="ECO:0000256" key="1">
    <source>
        <dbReference type="SAM" id="MobiDB-lite"/>
    </source>
</evidence>
<accession>M7TL28</accession>
<feature type="region of interest" description="Disordered" evidence="1">
    <location>
        <begin position="1"/>
        <end position="37"/>
    </location>
</feature>
<protein>
    <recommendedName>
        <fullName evidence="2">2EXR domain-containing protein</fullName>
    </recommendedName>
</protein>
<sequence length="258" mass="29173">MAYEQNTGNEVPEASGSSSRKRTQEISQPTGQSFHLFPDLPPELQDLVWEFSLPRRRLLNLSGDPNLPMKGLPPPTITHVCSAARATAIRNASVLELPYTGLHHRKEEEGEEEESLNTQQTTIRPTRIWFDGARDVLHIDLKYPYRDLPAGHYSPLYSAAETIAVTEERLFGWEPQHQGFLLDVVRGERFPRLRRVLVLSGHVIVMPQSLGLNDRRYVFYRAPRTAEAFSTEVLSLAEARILKLLRIAHASDVAGSAW</sequence>
<dbReference type="PANTHER" id="PTHR35910">
    <property type="entry name" value="2EXR DOMAIN-CONTAINING PROTEIN"/>
    <property type="match status" value="1"/>
</dbReference>
<dbReference type="EMBL" id="KB705822">
    <property type="protein sequence ID" value="EMR70626.1"/>
    <property type="molecule type" value="Genomic_DNA"/>
</dbReference>
<dbReference type="KEGG" id="ela:UCREL1_2337"/>
<name>M7TL28_EUTLA</name>
<dbReference type="Proteomes" id="UP000012174">
    <property type="component" value="Unassembled WGS sequence"/>
</dbReference>
<dbReference type="InterPro" id="IPR045518">
    <property type="entry name" value="2EXR"/>
</dbReference>
<dbReference type="OrthoDB" id="3473305at2759"/>
<dbReference type="Pfam" id="PF20150">
    <property type="entry name" value="2EXR"/>
    <property type="match status" value="1"/>
</dbReference>
<evidence type="ECO:0000259" key="2">
    <source>
        <dbReference type="Pfam" id="PF20150"/>
    </source>
</evidence>
<gene>
    <name evidence="3" type="ORF">UCREL1_2337</name>
</gene>
<dbReference type="PANTHER" id="PTHR35910:SF6">
    <property type="entry name" value="2EXR DOMAIN-CONTAINING PROTEIN"/>
    <property type="match status" value="1"/>
</dbReference>
<feature type="domain" description="2EXR" evidence="2">
    <location>
        <begin position="34"/>
        <end position="137"/>
    </location>
</feature>
<keyword evidence="4" id="KW-1185">Reference proteome</keyword>